<feature type="transmembrane region" description="Helical" evidence="1">
    <location>
        <begin position="395"/>
        <end position="415"/>
    </location>
</feature>
<feature type="transmembrane region" description="Helical" evidence="1">
    <location>
        <begin position="209"/>
        <end position="228"/>
    </location>
</feature>
<dbReference type="EMBL" id="CP021780">
    <property type="protein sequence ID" value="ASA20848.1"/>
    <property type="molecule type" value="Genomic_DNA"/>
</dbReference>
<dbReference type="OrthoDB" id="9767931at2"/>
<gene>
    <name evidence="2" type="ORF">B9T62_08675</name>
</gene>
<feature type="transmembrane region" description="Helical" evidence="1">
    <location>
        <begin position="37"/>
        <end position="54"/>
    </location>
</feature>
<feature type="transmembrane region" description="Helical" evidence="1">
    <location>
        <begin position="255"/>
        <end position="280"/>
    </location>
</feature>
<feature type="transmembrane region" description="Helical" evidence="1">
    <location>
        <begin position="157"/>
        <end position="182"/>
    </location>
</feature>
<keyword evidence="1" id="KW-1133">Transmembrane helix</keyword>
<protein>
    <submittedName>
        <fullName evidence="2">Uncharacterized protein</fullName>
    </submittedName>
</protein>
<organism evidence="2 3">
    <name type="scientific">Paenibacillus donghaensis</name>
    <dbReference type="NCBI Taxonomy" id="414771"/>
    <lineage>
        <taxon>Bacteria</taxon>
        <taxon>Bacillati</taxon>
        <taxon>Bacillota</taxon>
        <taxon>Bacilli</taxon>
        <taxon>Bacillales</taxon>
        <taxon>Paenibacillaceae</taxon>
        <taxon>Paenibacillus</taxon>
    </lineage>
</organism>
<reference evidence="2 3" key="1">
    <citation type="submission" date="2017-06" db="EMBL/GenBank/DDBJ databases">
        <title>Complete genome sequence of Paenibacillus donghaensis KCTC 13049T isolated from East Sea sediment, South Korea.</title>
        <authorList>
            <person name="Jung B.K."/>
            <person name="Hong S.-J."/>
            <person name="Shin J.-H."/>
        </authorList>
    </citation>
    <scope>NUCLEOTIDE SEQUENCE [LARGE SCALE GENOMIC DNA]</scope>
    <source>
        <strain evidence="2 3">KCTC 13049</strain>
    </source>
</reference>
<dbReference type="RefSeq" id="WP_087914866.1">
    <property type="nucleotide sequence ID" value="NZ_CP021780.1"/>
</dbReference>
<feature type="transmembrane region" description="Helical" evidence="1">
    <location>
        <begin position="365"/>
        <end position="388"/>
    </location>
</feature>
<name>A0A2Z2KPW6_9BACL</name>
<evidence type="ECO:0000313" key="3">
    <source>
        <dbReference type="Proteomes" id="UP000249890"/>
    </source>
</evidence>
<dbReference type="AlphaFoldDB" id="A0A2Z2KPW6"/>
<keyword evidence="1" id="KW-0472">Membrane</keyword>
<evidence type="ECO:0000256" key="1">
    <source>
        <dbReference type="SAM" id="Phobius"/>
    </source>
</evidence>
<accession>A0A2Z2KPW6</accession>
<dbReference type="Proteomes" id="UP000249890">
    <property type="component" value="Chromosome"/>
</dbReference>
<feature type="transmembrane region" description="Helical" evidence="1">
    <location>
        <begin position="334"/>
        <end position="353"/>
    </location>
</feature>
<dbReference type="KEGG" id="pdh:B9T62_08675"/>
<feature type="transmembrane region" description="Helical" evidence="1">
    <location>
        <begin position="88"/>
        <end position="107"/>
    </location>
</feature>
<feature type="transmembrane region" description="Helical" evidence="1">
    <location>
        <begin position="300"/>
        <end position="322"/>
    </location>
</feature>
<keyword evidence="3" id="KW-1185">Reference proteome</keyword>
<dbReference type="InterPro" id="IPR025291">
    <property type="entry name" value="DUF4153"/>
</dbReference>
<evidence type="ECO:0000313" key="2">
    <source>
        <dbReference type="EMBL" id="ASA20848.1"/>
    </source>
</evidence>
<proteinExistence type="predicted"/>
<feature type="transmembrane region" description="Helical" evidence="1">
    <location>
        <begin position="12"/>
        <end position="31"/>
    </location>
</feature>
<sequence>MHDKQAAQPDRSLAALILAFVLAAAHQYLFYGVMPGISYPIFVCLFYAYTLYIARDQIRKPTWIAYLWLGVIVLLSLTYVLFYNQLFYTLNLAVIPVLIVLHMTYMLRRERPAWASWTLIGQTLEHLFPQTLRHWATAARMVRGGRGKGIQPERKQVLVKILFGLCIAFPLLLVVVSLLGAADGVFQQMLGQLPELLARASFGEGIGRTLWLVLLGLGFFGLVWGYVVPHKYNWNERPAGLEGVLEPVVLRMDPVILTTVLVAVNAVYVLFVFVQFTYLFGAWDGVLPAGSSYAEYARSGFFELVLVTGINFVILMFALLPANSAVTPLLRRMISLLLYVLVGCSLVMLYSAFTRLTLYEEAYGYTYIRFLVHACMLMLGLLLVLAAVRIGREHFPLVKCSLVVLLLGYVLMNYLNMDDIIAKQNVARYQTGGEVDADYLSRLGPGATKVLIRFSRDHEGVLDSYLRADLETETGRSWQSFNAAKYSARRALENYFNH</sequence>
<feature type="transmembrane region" description="Helical" evidence="1">
    <location>
        <begin position="63"/>
        <end position="82"/>
    </location>
</feature>
<keyword evidence="1" id="KW-0812">Transmembrane</keyword>
<dbReference type="Pfam" id="PF13687">
    <property type="entry name" value="DUF4153"/>
    <property type="match status" value="1"/>
</dbReference>